<dbReference type="OrthoDB" id="4414764at2"/>
<dbReference type="EMBL" id="CP009220">
    <property type="protein sequence ID" value="ALC06432.1"/>
    <property type="molecule type" value="Genomic_DNA"/>
</dbReference>
<dbReference type="KEGG" id="cdx:CDES_10270"/>
<dbReference type="STRING" id="931089.CDES_10270"/>
<evidence type="ECO:0000313" key="2">
    <source>
        <dbReference type="Proteomes" id="UP000068067"/>
    </source>
</evidence>
<keyword evidence="2" id="KW-1185">Reference proteome</keyword>
<reference evidence="1 2" key="1">
    <citation type="submission" date="2014-08" db="EMBL/GenBank/DDBJ databases">
        <title>Complete genome sequence of Corynebacterium deserti GIMN1.010 (=DSM 45689), isolated from desert sand in western China.</title>
        <authorList>
            <person name="Ruckert C."/>
            <person name="Albersmeier A."/>
            <person name="Kalinowski J."/>
        </authorList>
    </citation>
    <scope>NUCLEOTIDE SEQUENCE [LARGE SCALE GENOMIC DNA]</scope>
    <source>
        <strain evidence="1 2">GIMN1.010</strain>
    </source>
</reference>
<dbReference type="PATRIC" id="fig|931089.4.peg.2076"/>
<dbReference type="AlphaFoldDB" id="A0A0M4CZ18"/>
<proteinExistence type="predicted"/>
<dbReference type="RefSeq" id="WP_053545368.1">
    <property type="nucleotide sequence ID" value="NZ_CP009220.1"/>
</dbReference>
<evidence type="ECO:0000313" key="1">
    <source>
        <dbReference type="EMBL" id="ALC06432.1"/>
    </source>
</evidence>
<protein>
    <submittedName>
        <fullName evidence="1">Uncharacterized protein</fullName>
    </submittedName>
</protein>
<name>A0A0M4CZ18_9CORY</name>
<accession>A0A0M4CZ18</accession>
<dbReference type="Proteomes" id="UP000068067">
    <property type="component" value="Chromosome"/>
</dbReference>
<organism evidence="1 2">
    <name type="scientific">Corynebacterium deserti GIMN1.010</name>
    <dbReference type="NCBI Taxonomy" id="931089"/>
    <lineage>
        <taxon>Bacteria</taxon>
        <taxon>Bacillati</taxon>
        <taxon>Actinomycetota</taxon>
        <taxon>Actinomycetes</taxon>
        <taxon>Mycobacteriales</taxon>
        <taxon>Corynebacteriaceae</taxon>
        <taxon>Corynebacterium</taxon>
    </lineage>
</organism>
<sequence>MNIVLHGVFRTRQEFFDLLGRAAWGVERPAPTNLDGMVDLLRETGVTRISVRGQWLIPANDAERIEEVCDDFGVDLRLEV</sequence>
<gene>
    <name evidence="1" type="ORF">CDES_10270</name>
</gene>